<evidence type="ECO:0000313" key="4">
    <source>
        <dbReference type="EMBL" id="CAG5080009.1"/>
    </source>
</evidence>
<name>A0ABN7RP33_THEXY</name>
<dbReference type="RefSeq" id="WP_213483520.1">
    <property type="nucleotide sequence ID" value="NZ_CAJRAY010000018.1"/>
</dbReference>
<comment type="caution">
    <text evidence="4">The sequence shown here is derived from an EMBL/GenBank/DDBJ whole genome shotgun (WGS) entry which is preliminary data.</text>
</comment>
<dbReference type="EMBL" id="CAJRAY010000018">
    <property type="protein sequence ID" value="CAG5080009.1"/>
    <property type="molecule type" value="Genomic_DNA"/>
</dbReference>
<dbReference type="Pfam" id="PF11918">
    <property type="entry name" value="Peptidase_S41_N"/>
    <property type="match status" value="1"/>
</dbReference>
<evidence type="ECO:0000259" key="3">
    <source>
        <dbReference type="SMART" id="SM00245"/>
    </source>
</evidence>
<evidence type="ECO:0000256" key="1">
    <source>
        <dbReference type="SAM" id="MobiDB-lite"/>
    </source>
</evidence>
<evidence type="ECO:0000313" key="5">
    <source>
        <dbReference type="Proteomes" id="UP000681526"/>
    </source>
</evidence>
<dbReference type="PROSITE" id="PS51257">
    <property type="entry name" value="PROKAR_LIPOPROTEIN"/>
    <property type="match status" value="1"/>
</dbReference>
<feature type="compositionally biased region" description="Pro residues" evidence="1">
    <location>
        <begin position="192"/>
        <end position="209"/>
    </location>
</feature>
<proteinExistence type="predicted"/>
<feature type="domain" description="Tail specific protease" evidence="3">
    <location>
        <begin position="200"/>
        <end position="402"/>
    </location>
</feature>
<dbReference type="InterPro" id="IPR029045">
    <property type="entry name" value="ClpP/crotonase-like_dom_sf"/>
</dbReference>
<dbReference type="SMART" id="SM00245">
    <property type="entry name" value="TSPc"/>
    <property type="match status" value="1"/>
</dbReference>
<dbReference type="Gene3D" id="3.90.226.10">
    <property type="entry name" value="2-enoyl-CoA Hydratase, Chain A, domain 1"/>
    <property type="match status" value="1"/>
</dbReference>
<sequence>MKLVLKHRRMRKIAGMLLIAAAIAGCESGAARGGQAAGEPLATGAGPGPESPAEQLDAAVRGQVAEALAQVLAEYYVYEEIGREMAEAIRNRLQEGAYDGIRSPVEFADALQADLREISRDGHLGVRYEPMSPAPGGAEPGGPAPSGPAPRAAKPGGPAPGSPAPRAAVPGPAVPLPRDAGPMAPGLTAPEPDGPAKPIGPAPKAPLAPAPRAAGPDAAALPDVRILDGNIGYMAVNAMPPTETAMRAIAAAFALLNGTDALILDLRGNTGGSPAVVGLIEGYLSEGSPYTTNTVHWRNGDRPERLRTADVGDLAYGSRKPVYVLTSPATFSAAEQLSYDLQAFKRATIVGETTGGGSHTSNIGPVPLGHGFVANIPTGYLVNAVTGTNWEGTGVRPDVEVPAEEALAAAWSLAARTLADSAPDPAARAGLELLAEAKLSGEPDLEFAALEGEYAPVQGGGPGMPAAIRREDGALRIRMRAGSFVRDAALVHAGGNRYTLDGYPSGFSCAFVKREDGIRLLVSDAGRLTVLGKPGR</sequence>
<reference evidence="4 5" key="1">
    <citation type="submission" date="2021-04" db="EMBL/GenBank/DDBJ databases">
        <authorList>
            <person name="Rakotoarivonina H."/>
        </authorList>
    </citation>
    <scope>NUCLEOTIDE SEQUENCE [LARGE SCALE GENOMIC DNA]</scope>
    <source>
        <strain evidence="4 5">XE</strain>
    </source>
</reference>
<keyword evidence="5" id="KW-1185">Reference proteome</keyword>
<gene>
    <name evidence="4" type="primary">txxe 750</name>
    <name evidence="4" type="ORF">TXXE_03690</name>
</gene>
<dbReference type="PANTHER" id="PTHR11261:SF3">
    <property type="entry name" value="RETINOL-BINDING PROTEIN 3"/>
    <property type="match status" value="1"/>
</dbReference>
<dbReference type="InterPro" id="IPR005151">
    <property type="entry name" value="Tail-specific_protease"/>
</dbReference>
<evidence type="ECO:0000256" key="2">
    <source>
        <dbReference type="SAM" id="SignalP"/>
    </source>
</evidence>
<protein>
    <recommendedName>
        <fullName evidence="3">Tail specific protease domain-containing protein</fullName>
    </recommendedName>
</protein>
<dbReference type="CDD" id="cd07563">
    <property type="entry name" value="Peptidase_S41_IRBP"/>
    <property type="match status" value="1"/>
</dbReference>
<dbReference type="Pfam" id="PF03572">
    <property type="entry name" value="Peptidase_S41"/>
    <property type="match status" value="1"/>
</dbReference>
<dbReference type="PANTHER" id="PTHR11261">
    <property type="entry name" value="INTERPHOTORECEPTOR RETINOID-BINDING PROTEIN"/>
    <property type="match status" value="1"/>
</dbReference>
<keyword evidence="2" id="KW-0732">Signal</keyword>
<accession>A0ABN7RP33</accession>
<feature type="region of interest" description="Disordered" evidence="1">
    <location>
        <begin position="34"/>
        <end position="55"/>
    </location>
</feature>
<dbReference type="Proteomes" id="UP000681526">
    <property type="component" value="Unassembled WGS sequence"/>
</dbReference>
<feature type="signal peptide" evidence="2">
    <location>
        <begin position="1"/>
        <end position="24"/>
    </location>
</feature>
<feature type="region of interest" description="Disordered" evidence="1">
    <location>
        <begin position="125"/>
        <end position="216"/>
    </location>
</feature>
<dbReference type="Gene3D" id="3.30.750.44">
    <property type="match status" value="1"/>
</dbReference>
<organism evidence="4 5">
    <name type="scientific">Thermobacillus xylanilyticus</name>
    <dbReference type="NCBI Taxonomy" id="76633"/>
    <lineage>
        <taxon>Bacteria</taxon>
        <taxon>Bacillati</taxon>
        <taxon>Bacillota</taxon>
        <taxon>Bacilli</taxon>
        <taxon>Bacillales</taxon>
        <taxon>Paenibacillaceae</taxon>
        <taxon>Thermobacillus</taxon>
    </lineage>
</organism>
<feature type="chain" id="PRO_5045319937" description="Tail specific protease domain-containing protein" evidence="2">
    <location>
        <begin position="25"/>
        <end position="536"/>
    </location>
</feature>
<dbReference type="SUPFAM" id="SSF52096">
    <property type="entry name" value="ClpP/crotonase"/>
    <property type="match status" value="1"/>
</dbReference>